<dbReference type="Pfam" id="PF09084">
    <property type="entry name" value="NMT1"/>
    <property type="match status" value="1"/>
</dbReference>
<evidence type="ECO:0000256" key="5">
    <source>
        <dbReference type="ARBA" id="ARBA00022679"/>
    </source>
</evidence>
<keyword evidence="12" id="KW-0732">Signal</keyword>
<keyword evidence="6" id="KW-0479">Metal-binding</keyword>
<accession>A0A0B5E247</accession>
<dbReference type="SUPFAM" id="SSF53850">
    <property type="entry name" value="Periplasmic binding protein-like II"/>
    <property type="match status" value="1"/>
</dbReference>
<evidence type="ECO:0000256" key="7">
    <source>
        <dbReference type="ARBA" id="ARBA00022898"/>
    </source>
</evidence>
<dbReference type="InterPro" id="IPR027939">
    <property type="entry name" value="NMT1/THI5"/>
</dbReference>
<evidence type="ECO:0000256" key="2">
    <source>
        <dbReference type="ARBA" id="ARBA00004948"/>
    </source>
</evidence>
<keyword evidence="15" id="KW-1185">Reference proteome</keyword>
<dbReference type="OrthoDB" id="5348911at2"/>
<evidence type="ECO:0000313" key="14">
    <source>
        <dbReference type="EMBL" id="AJE47121.1"/>
    </source>
</evidence>
<dbReference type="PANTHER" id="PTHR31528">
    <property type="entry name" value="4-AMINO-5-HYDROXYMETHYL-2-METHYLPYRIMIDINE PHOSPHATE SYNTHASE THI11-RELATED"/>
    <property type="match status" value="1"/>
</dbReference>
<dbReference type="STRING" id="1208324.P73_2406"/>
<dbReference type="EMBL" id="CP004393">
    <property type="protein sequence ID" value="AJE47121.1"/>
    <property type="molecule type" value="Genomic_DNA"/>
</dbReference>
<dbReference type="Gene3D" id="3.40.190.10">
    <property type="entry name" value="Periplasmic binding protein-like II"/>
    <property type="match status" value="2"/>
</dbReference>
<dbReference type="PANTHER" id="PTHR31528:SF1">
    <property type="entry name" value="4-AMINO-5-HYDROXYMETHYL-2-METHYLPYRIMIDINE PHOSPHATE SYNTHASE THI11-RELATED"/>
    <property type="match status" value="1"/>
</dbReference>
<protein>
    <recommendedName>
        <fullName evidence="10">Thiamine pyrimidine synthase</fullName>
    </recommendedName>
</protein>
<comment type="similarity">
    <text evidence="3">Belongs to the NMT1/THI5 family.</text>
</comment>
<evidence type="ECO:0000256" key="10">
    <source>
        <dbReference type="ARBA" id="ARBA00033171"/>
    </source>
</evidence>
<dbReference type="InterPro" id="IPR015168">
    <property type="entry name" value="SsuA/THI5"/>
</dbReference>
<reference evidence="14 15" key="1">
    <citation type="journal article" date="2014" name="Int. J. Syst. Evol. Microbiol.">
        <title>Celeribacter indicus sp. nov., a polycyclic aromatic hydrocarbon-degrading bacterium from deep-sea sediment and reclassification of Huaishuia halophila as Celeribacter halophilus comb. nov.</title>
        <authorList>
            <person name="Lai Q."/>
            <person name="Cao J."/>
            <person name="Yuan J."/>
            <person name="Li F."/>
            <person name="Shao Z."/>
        </authorList>
    </citation>
    <scope>NUCLEOTIDE SEQUENCE [LARGE SCALE GENOMIC DNA]</scope>
    <source>
        <strain evidence="14">P73</strain>
    </source>
</reference>
<evidence type="ECO:0000256" key="8">
    <source>
        <dbReference type="ARBA" id="ARBA00022977"/>
    </source>
</evidence>
<organism evidence="14 15">
    <name type="scientific">Celeribacter indicus</name>
    <dbReference type="NCBI Taxonomy" id="1208324"/>
    <lineage>
        <taxon>Bacteria</taxon>
        <taxon>Pseudomonadati</taxon>
        <taxon>Pseudomonadota</taxon>
        <taxon>Alphaproteobacteria</taxon>
        <taxon>Rhodobacterales</taxon>
        <taxon>Roseobacteraceae</taxon>
        <taxon>Celeribacter</taxon>
    </lineage>
</organism>
<evidence type="ECO:0000259" key="13">
    <source>
        <dbReference type="Pfam" id="PF09084"/>
    </source>
</evidence>
<feature type="chain" id="PRO_5002101844" description="Thiamine pyrimidine synthase" evidence="12">
    <location>
        <begin position="25"/>
        <end position="328"/>
    </location>
</feature>
<evidence type="ECO:0000256" key="11">
    <source>
        <dbReference type="ARBA" id="ARBA00048179"/>
    </source>
</evidence>
<dbReference type="KEGG" id="cid:P73_2406"/>
<proteinExistence type="inferred from homology"/>
<name>A0A0B5E247_9RHOB</name>
<dbReference type="GO" id="GO:0016740">
    <property type="term" value="F:transferase activity"/>
    <property type="evidence" value="ECO:0007669"/>
    <property type="project" value="UniProtKB-KW"/>
</dbReference>
<gene>
    <name evidence="14" type="ORF">P73_2406</name>
</gene>
<evidence type="ECO:0000313" key="15">
    <source>
        <dbReference type="Proteomes" id="UP000031521"/>
    </source>
</evidence>
<comment type="pathway">
    <text evidence="2">Cofactor biosynthesis; thiamine diphosphate biosynthesis.</text>
</comment>
<dbReference type="HOGENOM" id="CLU_028871_1_1_5"/>
<comment type="subunit">
    <text evidence="4">Homodimer.</text>
</comment>
<sequence>MNAILTTFAGAAVAGLLSLTPALAQELTDVKLRLAFIPGGVDAPFFLAAKKGYFADEGLNVEITDGNGTTGTIKALMARDFDIGIASLGATAKAVQSGGAADLIATAVLVQKDPSSIIALEGSGITEPKDLEGKRFGTDAGNLEDGMIRAFTEVNGVDMDAIDLVIINGGADRTALLNGDVDFINGWANPDGDKVAAMHPIEPPMLFADYGVNLLGSSVMTRKDWLAENGDVMKGFLAAITRAKADVDADPEEALAAIMEARPDLDPEIIALEIDVMDNYRHTTASEGNPFGVPAEEDIELTLSLLEKYGNMRPGLTPGDIFTADYLP</sequence>
<keyword evidence="8" id="KW-0784">Thiamine biosynthesis</keyword>
<feature type="domain" description="SsuA/THI5-like" evidence="13">
    <location>
        <begin position="43"/>
        <end position="254"/>
    </location>
</feature>
<dbReference type="GO" id="GO:0009228">
    <property type="term" value="P:thiamine biosynthetic process"/>
    <property type="evidence" value="ECO:0007669"/>
    <property type="project" value="UniProtKB-KW"/>
</dbReference>
<dbReference type="Proteomes" id="UP000031521">
    <property type="component" value="Chromosome"/>
</dbReference>
<evidence type="ECO:0000256" key="12">
    <source>
        <dbReference type="SAM" id="SignalP"/>
    </source>
</evidence>
<keyword evidence="7" id="KW-0663">Pyridoxal phosphate</keyword>
<dbReference type="GO" id="GO:0046872">
    <property type="term" value="F:metal ion binding"/>
    <property type="evidence" value="ECO:0007669"/>
    <property type="project" value="UniProtKB-KW"/>
</dbReference>
<evidence type="ECO:0000256" key="1">
    <source>
        <dbReference type="ARBA" id="ARBA00003469"/>
    </source>
</evidence>
<keyword evidence="9" id="KW-0408">Iron</keyword>
<evidence type="ECO:0000256" key="9">
    <source>
        <dbReference type="ARBA" id="ARBA00023004"/>
    </source>
</evidence>
<comment type="catalytic activity">
    <reaction evidence="11">
        <text>N(6)-(pyridoxal phosphate)-L-lysyl-[4-amino-5-hydroxymethyl-2-methylpyrimidine phosphate synthase] + L-histidyl-[4-amino-5-hydroxymethyl-2-methylpyrimidine phosphate synthase] + 2 Fe(3+) + 4 H2O = L-lysyl-[4-amino-5-hydroxymethyl-2-methylpyrimidine phosphate synthase] + (2S)-2-amino-5-hydroxy-4-oxopentanoyl-[4-amino-5-hydroxymethyl-2-methylpyrimidine phosphate synthase] + 4-amino-2-methyl-5-(phosphooxymethyl)pyrimidine + 3-oxopropanoate + 2 Fe(2+) + 2 H(+)</text>
        <dbReference type="Rhea" id="RHEA:65756"/>
        <dbReference type="Rhea" id="RHEA-COMP:16892"/>
        <dbReference type="Rhea" id="RHEA-COMP:16893"/>
        <dbReference type="Rhea" id="RHEA-COMP:16894"/>
        <dbReference type="Rhea" id="RHEA-COMP:16895"/>
        <dbReference type="ChEBI" id="CHEBI:15377"/>
        <dbReference type="ChEBI" id="CHEBI:15378"/>
        <dbReference type="ChEBI" id="CHEBI:29033"/>
        <dbReference type="ChEBI" id="CHEBI:29034"/>
        <dbReference type="ChEBI" id="CHEBI:29969"/>
        <dbReference type="ChEBI" id="CHEBI:29979"/>
        <dbReference type="ChEBI" id="CHEBI:33190"/>
        <dbReference type="ChEBI" id="CHEBI:58354"/>
        <dbReference type="ChEBI" id="CHEBI:143915"/>
        <dbReference type="ChEBI" id="CHEBI:157692"/>
    </reaction>
    <physiologicalReaction direction="left-to-right" evidence="11">
        <dbReference type="Rhea" id="RHEA:65757"/>
    </physiologicalReaction>
</comment>
<evidence type="ECO:0000256" key="4">
    <source>
        <dbReference type="ARBA" id="ARBA00011738"/>
    </source>
</evidence>
<evidence type="ECO:0000256" key="3">
    <source>
        <dbReference type="ARBA" id="ARBA00009406"/>
    </source>
</evidence>
<comment type="function">
    <text evidence="1">Responsible for the formation of the pyrimidine heterocycle in the thiamine biosynthesis pathway. Catalyzes the formation of hydroxymethylpyrimidine phosphate (HMP-P) from histidine and pyridoxal phosphate (PLP). The protein uses PLP and the active site histidine to form HMP-P, generating an inactive enzyme. The enzyme can only undergo a single turnover, which suggests it is a suicide enzyme.</text>
</comment>
<evidence type="ECO:0000256" key="6">
    <source>
        <dbReference type="ARBA" id="ARBA00022723"/>
    </source>
</evidence>
<keyword evidence="5" id="KW-0808">Transferase</keyword>
<feature type="signal peptide" evidence="12">
    <location>
        <begin position="1"/>
        <end position="24"/>
    </location>
</feature>
<dbReference type="AlphaFoldDB" id="A0A0B5E247"/>
<dbReference type="RefSeq" id="WP_043869755.1">
    <property type="nucleotide sequence ID" value="NZ_CP004393.1"/>
</dbReference>